<dbReference type="InterPro" id="IPR017946">
    <property type="entry name" value="PLC-like_Pdiesterase_TIM-brl"/>
</dbReference>
<evidence type="ECO:0000259" key="1">
    <source>
        <dbReference type="PROSITE" id="PS51704"/>
    </source>
</evidence>
<dbReference type="CDD" id="cd08562">
    <property type="entry name" value="GDPD_EcUgpQ_like"/>
    <property type="match status" value="1"/>
</dbReference>
<dbReference type="NCBIfam" id="NF006989">
    <property type="entry name" value="PRK09454.1"/>
    <property type="match status" value="1"/>
</dbReference>
<dbReference type="OrthoDB" id="9795622at2"/>
<dbReference type="SUPFAM" id="SSF51695">
    <property type="entry name" value="PLC-like phosphodiesterases"/>
    <property type="match status" value="1"/>
</dbReference>
<dbReference type="STRING" id="416943.SAMN05445871_6238"/>
<reference evidence="3" key="1">
    <citation type="submission" date="2016-10" db="EMBL/GenBank/DDBJ databases">
        <authorList>
            <person name="Varghese N."/>
            <person name="Submissions S."/>
        </authorList>
    </citation>
    <scope>NUCLEOTIDE SEQUENCE [LARGE SCALE GENOMIC DNA]</scope>
    <source>
        <strain evidence="3">LMG 26416</strain>
    </source>
</reference>
<feature type="domain" description="GP-PDE" evidence="1">
    <location>
        <begin position="21"/>
        <end position="259"/>
    </location>
</feature>
<dbReference type="Gene3D" id="3.20.20.190">
    <property type="entry name" value="Phosphatidylinositol (PI) phosphodiesterase"/>
    <property type="match status" value="1"/>
</dbReference>
<accession>A0A1H7F2X5</accession>
<dbReference type="Proteomes" id="UP000199120">
    <property type="component" value="Unassembled WGS sequence"/>
</dbReference>
<dbReference type="PROSITE" id="PS51704">
    <property type="entry name" value="GP_PDE"/>
    <property type="match status" value="1"/>
</dbReference>
<evidence type="ECO:0000313" key="2">
    <source>
        <dbReference type="EMBL" id="SEK18370.1"/>
    </source>
</evidence>
<dbReference type="AlphaFoldDB" id="A0A1H7F2X5"/>
<dbReference type="PANTHER" id="PTHR46211:SF1">
    <property type="entry name" value="GLYCEROPHOSPHODIESTER PHOSPHODIESTERASE, CYTOPLASMIC"/>
    <property type="match status" value="1"/>
</dbReference>
<gene>
    <name evidence="2" type="ORF">SAMN05192542_10128</name>
</gene>
<keyword evidence="3" id="KW-1185">Reference proteome</keyword>
<sequence>MSDSKPLTGSVKGRAPAWPYPRVVAHRGGGTLAPENTLAGIRLGAQLGMKMVEFDAKLSADDVVFLLHDDTVDRTSNGQGAAARMDYASIARLDAGSWFDAGFEREIMPTLDQVASACLELGVAANIEIKPSPGRETLTGRVVAQQAASLWQRGEPAPLLSSFSCQALAAARDAAPALPRGLLFGALPPDWREQTESLDCVSLHVDHRALDEARVAGIKAAGLRILVYTVNELERARQLAAWGVDSICTDRIDEITVDRLAGA</sequence>
<dbReference type="GO" id="GO:0006629">
    <property type="term" value="P:lipid metabolic process"/>
    <property type="evidence" value="ECO:0007669"/>
    <property type="project" value="InterPro"/>
</dbReference>
<name>A0A1H7F2X5_9BURK</name>
<dbReference type="InterPro" id="IPR030395">
    <property type="entry name" value="GP_PDE_dom"/>
</dbReference>
<dbReference type="RefSeq" id="WP_090552953.1">
    <property type="nucleotide sequence ID" value="NZ_FNSR01000003.1"/>
</dbReference>
<protein>
    <submittedName>
        <fullName evidence="2">Glycerophosphoryl diester phosphodiesterase</fullName>
    </submittedName>
</protein>
<dbReference type="PANTHER" id="PTHR46211">
    <property type="entry name" value="GLYCEROPHOSPHORYL DIESTER PHOSPHODIESTERASE"/>
    <property type="match status" value="1"/>
</dbReference>
<dbReference type="Pfam" id="PF03009">
    <property type="entry name" value="GDPD"/>
    <property type="match status" value="1"/>
</dbReference>
<dbReference type="GO" id="GO:0008081">
    <property type="term" value="F:phosphoric diester hydrolase activity"/>
    <property type="evidence" value="ECO:0007669"/>
    <property type="project" value="InterPro"/>
</dbReference>
<dbReference type="EMBL" id="FOAJ01000001">
    <property type="protein sequence ID" value="SEK18370.1"/>
    <property type="molecule type" value="Genomic_DNA"/>
</dbReference>
<organism evidence="2 3">
    <name type="scientific">Paraburkholderia caballeronis</name>
    <dbReference type="NCBI Taxonomy" id="416943"/>
    <lineage>
        <taxon>Bacteria</taxon>
        <taxon>Pseudomonadati</taxon>
        <taxon>Pseudomonadota</taxon>
        <taxon>Betaproteobacteria</taxon>
        <taxon>Burkholderiales</taxon>
        <taxon>Burkholderiaceae</taxon>
        <taxon>Paraburkholderia</taxon>
    </lineage>
</organism>
<proteinExistence type="predicted"/>
<evidence type="ECO:0000313" key="3">
    <source>
        <dbReference type="Proteomes" id="UP000199120"/>
    </source>
</evidence>